<dbReference type="PANTHER" id="PTHR30143">
    <property type="entry name" value="ACID HYDRATASE"/>
    <property type="match status" value="1"/>
</dbReference>
<dbReference type="InterPro" id="IPR036663">
    <property type="entry name" value="Fumarylacetoacetase_C_sf"/>
</dbReference>
<dbReference type="GO" id="GO:0008684">
    <property type="term" value="F:2-oxopent-4-enoate hydratase activity"/>
    <property type="evidence" value="ECO:0007669"/>
    <property type="project" value="TreeGrafter"/>
</dbReference>
<dbReference type="GO" id="GO:0005737">
    <property type="term" value="C:cytoplasm"/>
    <property type="evidence" value="ECO:0007669"/>
    <property type="project" value="TreeGrafter"/>
</dbReference>
<gene>
    <name evidence="1" type="ORF">SAMN05216377_1292</name>
</gene>
<dbReference type="PANTHER" id="PTHR30143:SF0">
    <property type="entry name" value="2-KETO-4-PENTENOATE HYDRATASE"/>
    <property type="match status" value="1"/>
</dbReference>
<dbReference type="Gene3D" id="3.90.850.10">
    <property type="entry name" value="Fumarylacetoacetase-like, C-terminal domain"/>
    <property type="match status" value="1"/>
</dbReference>
<protein>
    <submittedName>
        <fullName evidence="1">2-keto-4-pentenoate hydratase</fullName>
    </submittedName>
</protein>
<dbReference type="InterPro" id="IPR050772">
    <property type="entry name" value="Hydratase-Decarb/MhpD_sf"/>
</dbReference>
<dbReference type="SUPFAM" id="SSF56529">
    <property type="entry name" value="FAH"/>
    <property type="match status" value="1"/>
</dbReference>
<organism evidence="1 2">
    <name type="scientific">Pseudonocardia oroxyli</name>
    <dbReference type="NCBI Taxonomy" id="366584"/>
    <lineage>
        <taxon>Bacteria</taxon>
        <taxon>Bacillati</taxon>
        <taxon>Actinomycetota</taxon>
        <taxon>Actinomycetes</taxon>
        <taxon>Pseudonocardiales</taxon>
        <taxon>Pseudonocardiaceae</taxon>
        <taxon>Pseudonocardia</taxon>
    </lineage>
</organism>
<sequence>MLWNAEVTRTPIRPLHELYPDMTVDGAYGVQLRNVDRRLAGGATVVGHKGGLLSKVMQDRLGVDEPDYGHPLNTMDHSGRGTVDVGNLCSPRVEVELAYVLLAP</sequence>
<accession>A0A1G8DWJ5</accession>
<dbReference type="STRING" id="366584.SAMN05216377_1292"/>
<dbReference type="Proteomes" id="UP000198967">
    <property type="component" value="Unassembled WGS sequence"/>
</dbReference>
<evidence type="ECO:0000313" key="1">
    <source>
        <dbReference type="EMBL" id="SDH61820.1"/>
    </source>
</evidence>
<reference evidence="1 2" key="1">
    <citation type="submission" date="2016-10" db="EMBL/GenBank/DDBJ databases">
        <authorList>
            <person name="de Groot N.N."/>
        </authorList>
    </citation>
    <scope>NUCLEOTIDE SEQUENCE [LARGE SCALE GENOMIC DNA]</scope>
    <source>
        <strain evidence="1 2">CGMCC 4.3143</strain>
    </source>
</reference>
<proteinExistence type="predicted"/>
<dbReference type="AlphaFoldDB" id="A0A1G8DWJ5"/>
<dbReference type="EMBL" id="FNBE01000029">
    <property type="protein sequence ID" value="SDH61820.1"/>
    <property type="molecule type" value="Genomic_DNA"/>
</dbReference>
<name>A0A1G8DWJ5_PSEOR</name>
<evidence type="ECO:0000313" key="2">
    <source>
        <dbReference type="Proteomes" id="UP000198967"/>
    </source>
</evidence>
<keyword evidence="2" id="KW-1185">Reference proteome</keyword>